<comment type="caution">
    <text evidence="3">The sequence shown here is derived from an EMBL/GenBank/DDBJ whole genome shotgun (WGS) entry which is preliminary data.</text>
</comment>
<dbReference type="Proteomes" id="UP000559027">
    <property type="component" value="Unassembled WGS sequence"/>
</dbReference>
<gene>
    <name evidence="3" type="ORF">D9756_008848</name>
</gene>
<dbReference type="EMBL" id="JAACJO010000016">
    <property type="protein sequence ID" value="KAF5349542.1"/>
    <property type="molecule type" value="Genomic_DNA"/>
</dbReference>
<keyword evidence="4" id="KW-1185">Reference proteome</keyword>
<protein>
    <recommendedName>
        <fullName evidence="2">Nephrocystin 3-like N-terminal domain-containing protein</fullName>
    </recommendedName>
</protein>
<name>A0A8H5FUU7_9AGAR</name>
<evidence type="ECO:0000313" key="3">
    <source>
        <dbReference type="EMBL" id="KAF5349542.1"/>
    </source>
</evidence>
<dbReference type="AlphaFoldDB" id="A0A8H5FUU7"/>
<evidence type="ECO:0000259" key="2">
    <source>
        <dbReference type="Pfam" id="PF24883"/>
    </source>
</evidence>
<proteinExistence type="predicted"/>
<dbReference type="SUPFAM" id="SSF52540">
    <property type="entry name" value="P-loop containing nucleoside triphosphate hydrolases"/>
    <property type="match status" value="1"/>
</dbReference>
<dbReference type="InterPro" id="IPR027417">
    <property type="entry name" value="P-loop_NTPase"/>
</dbReference>
<dbReference type="InterPro" id="IPR056884">
    <property type="entry name" value="NPHP3-like_N"/>
</dbReference>
<feature type="domain" description="Nephrocystin 3-like N-terminal" evidence="2">
    <location>
        <begin position="112"/>
        <end position="180"/>
    </location>
</feature>
<dbReference type="Gene3D" id="3.40.50.300">
    <property type="entry name" value="P-loop containing nucleotide triphosphate hydrolases"/>
    <property type="match status" value="1"/>
</dbReference>
<reference evidence="3 4" key="1">
    <citation type="journal article" date="2020" name="ISME J.">
        <title>Uncovering the hidden diversity of litter-decomposition mechanisms in mushroom-forming fungi.</title>
        <authorList>
            <person name="Floudas D."/>
            <person name="Bentzer J."/>
            <person name="Ahren D."/>
            <person name="Johansson T."/>
            <person name="Persson P."/>
            <person name="Tunlid A."/>
        </authorList>
    </citation>
    <scope>NUCLEOTIDE SEQUENCE [LARGE SCALE GENOMIC DNA]</scope>
    <source>
        <strain evidence="3 4">CBS 146.42</strain>
    </source>
</reference>
<organism evidence="3 4">
    <name type="scientific">Leucocoprinus leucothites</name>
    <dbReference type="NCBI Taxonomy" id="201217"/>
    <lineage>
        <taxon>Eukaryota</taxon>
        <taxon>Fungi</taxon>
        <taxon>Dikarya</taxon>
        <taxon>Basidiomycota</taxon>
        <taxon>Agaricomycotina</taxon>
        <taxon>Agaricomycetes</taxon>
        <taxon>Agaricomycetidae</taxon>
        <taxon>Agaricales</taxon>
        <taxon>Agaricineae</taxon>
        <taxon>Agaricaceae</taxon>
        <taxon>Leucocoprinus</taxon>
    </lineage>
</organism>
<sequence length="181" mass="20079">MPGQQEPSFPSLQYVLMDSDLSQMNRPNNLAPTSGAFFQSAQHFKVESSVFVGHQTNIYHSDIAFLEKLALYIISGASFNSSTHNPPPRCYPQTRTTILQRIHKFLASAIAPKRILWLCGYARVGKSAIVQMVAESLSTPTQALGYRLGAAVFFSEPNNHNDPKRLFPTVAYQLATQSPAY</sequence>
<dbReference type="Pfam" id="PF24883">
    <property type="entry name" value="NPHP3_N"/>
    <property type="match status" value="1"/>
</dbReference>
<dbReference type="OrthoDB" id="5967843at2759"/>
<accession>A0A8H5FUU7</accession>
<keyword evidence="1" id="KW-0677">Repeat</keyword>
<evidence type="ECO:0000313" key="4">
    <source>
        <dbReference type="Proteomes" id="UP000559027"/>
    </source>
</evidence>
<evidence type="ECO:0000256" key="1">
    <source>
        <dbReference type="ARBA" id="ARBA00022737"/>
    </source>
</evidence>